<accession>A0ABR9H0U4</accession>
<dbReference type="InterPro" id="IPR023170">
    <property type="entry name" value="HhH_base_excis_C"/>
</dbReference>
<gene>
    <name evidence="6" type="ORF">H4684_000956</name>
</gene>
<keyword evidence="3" id="KW-0408">Iron</keyword>
<dbReference type="PANTHER" id="PTHR10359:SF19">
    <property type="entry name" value="DNA REPAIR GLYCOSYLASE MJ1434-RELATED"/>
    <property type="match status" value="1"/>
</dbReference>
<organism evidence="6 7">
    <name type="scientific">Desulfomicrobium macestii</name>
    <dbReference type="NCBI Taxonomy" id="90731"/>
    <lineage>
        <taxon>Bacteria</taxon>
        <taxon>Pseudomonadati</taxon>
        <taxon>Thermodesulfobacteriota</taxon>
        <taxon>Desulfovibrionia</taxon>
        <taxon>Desulfovibrionales</taxon>
        <taxon>Desulfomicrobiaceae</taxon>
        <taxon>Desulfomicrobium</taxon>
    </lineage>
</organism>
<dbReference type="PIRSF" id="PIRSF001435">
    <property type="entry name" value="Nth"/>
    <property type="match status" value="1"/>
</dbReference>
<dbReference type="Gene3D" id="1.10.340.30">
    <property type="entry name" value="Hypothetical protein, domain 2"/>
    <property type="match status" value="1"/>
</dbReference>
<protein>
    <submittedName>
        <fullName evidence="6">Endonuclease-3 related protein</fullName>
    </submittedName>
</protein>
<comment type="caution">
    <text evidence="6">The sequence shown here is derived from an EMBL/GenBank/DDBJ whole genome shotgun (WGS) entry which is preliminary data.</text>
</comment>
<evidence type="ECO:0000256" key="3">
    <source>
        <dbReference type="ARBA" id="ARBA00023004"/>
    </source>
</evidence>
<feature type="domain" description="HhH-GPD" evidence="5">
    <location>
        <begin position="46"/>
        <end position="205"/>
    </location>
</feature>
<sequence length="240" mass="26530">MDLARFSDMNREAVLLDYYRAMRAELGPSRWWPGDTPFEIALGAILTQNTAWANVEKAMHNLRESGLLEPRALARLTDGELAMLIRPAGAFRVKAARVRNFLNFLHGACDLDMDGLRGETVEGLRPALLEVSGIGPETADSILLYALGLPSFVVDAYTRRILGRHGLIPEDIGYGELRDFFMDVLPPDAALYNEYHALIVRTGKNWCAKKAGKCASCPLAVFLEEFSPLTCVGKSIIPHP</sequence>
<keyword evidence="4" id="KW-0411">Iron-sulfur</keyword>
<dbReference type="InterPro" id="IPR003265">
    <property type="entry name" value="HhH-GPD_domain"/>
</dbReference>
<dbReference type="GO" id="GO:0004519">
    <property type="term" value="F:endonuclease activity"/>
    <property type="evidence" value="ECO:0007669"/>
    <property type="project" value="UniProtKB-KW"/>
</dbReference>
<dbReference type="CDD" id="cd00056">
    <property type="entry name" value="ENDO3c"/>
    <property type="match status" value="1"/>
</dbReference>
<evidence type="ECO:0000256" key="4">
    <source>
        <dbReference type="ARBA" id="ARBA00023014"/>
    </source>
</evidence>
<dbReference type="InterPro" id="IPR011257">
    <property type="entry name" value="DNA_glycosylase"/>
</dbReference>
<evidence type="ECO:0000313" key="7">
    <source>
        <dbReference type="Proteomes" id="UP000639010"/>
    </source>
</evidence>
<keyword evidence="2" id="KW-0479">Metal-binding</keyword>
<evidence type="ECO:0000259" key="5">
    <source>
        <dbReference type="SMART" id="SM00478"/>
    </source>
</evidence>
<reference evidence="6 7" key="1">
    <citation type="submission" date="2020-10" db="EMBL/GenBank/DDBJ databases">
        <title>Genomic Encyclopedia of Type Strains, Phase IV (KMG-IV): sequencing the most valuable type-strain genomes for metagenomic binning, comparative biology and taxonomic classification.</title>
        <authorList>
            <person name="Goeker M."/>
        </authorList>
    </citation>
    <scope>NUCLEOTIDE SEQUENCE [LARGE SCALE GENOMIC DNA]</scope>
    <source>
        <strain evidence="6 7">DSM 4194</strain>
    </source>
</reference>
<keyword evidence="6" id="KW-0378">Hydrolase</keyword>
<evidence type="ECO:0000313" key="6">
    <source>
        <dbReference type="EMBL" id="MBE1424326.1"/>
    </source>
</evidence>
<keyword evidence="6" id="KW-0255">Endonuclease</keyword>
<dbReference type="EMBL" id="JADBGG010000005">
    <property type="protein sequence ID" value="MBE1424326.1"/>
    <property type="molecule type" value="Genomic_DNA"/>
</dbReference>
<dbReference type="Pfam" id="PF00730">
    <property type="entry name" value="HhH-GPD"/>
    <property type="match status" value="1"/>
</dbReference>
<dbReference type="Gene3D" id="1.10.1670.10">
    <property type="entry name" value="Helix-hairpin-Helix base-excision DNA repair enzymes (C-terminal)"/>
    <property type="match status" value="1"/>
</dbReference>
<dbReference type="SUPFAM" id="SSF48150">
    <property type="entry name" value="DNA-glycosylase"/>
    <property type="match status" value="1"/>
</dbReference>
<dbReference type="PANTHER" id="PTHR10359">
    <property type="entry name" value="A/G-SPECIFIC ADENINE GLYCOSYLASE/ENDONUCLEASE III"/>
    <property type="match status" value="1"/>
</dbReference>
<proteinExistence type="predicted"/>
<dbReference type="Proteomes" id="UP000639010">
    <property type="component" value="Unassembled WGS sequence"/>
</dbReference>
<dbReference type="SMART" id="SM00478">
    <property type="entry name" value="ENDO3c"/>
    <property type="match status" value="1"/>
</dbReference>
<keyword evidence="1" id="KW-0004">4Fe-4S</keyword>
<evidence type="ECO:0000256" key="1">
    <source>
        <dbReference type="ARBA" id="ARBA00022485"/>
    </source>
</evidence>
<evidence type="ECO:0000256" key="2">
    <source>
        <dbReference type="ARBA" id="ARBA00022723"/>
    </source>
</evidence>
<name>A0ABR9H0U4_9BACT</name>
<keyword evidence="6" id="KW-0540">Nuclease</keyword>
<keyword evidence="7" id="KW-1185">Reference proteome</keyword>